<dbReference type="InterPro" id="IPR003439">
    <property type="entry name" value="ABC_transporter-like_ATP-bd"/>
</dbReference>
<keyword evidence="5" id="KW-0677">Repeat</keyword>
<dbReference type="FunFam" id="3.40.50.300:FF:000904">
    <property type="entry name" value="ABC transporter A family member 1"/>
    <property type="match status" value="1"/>
</dbReference>
<evidence type="ECO:0000256" key="1">
    <source>
        <dbReference type="ARBA" id="ARBA00004141"/>
    </source>
</evidence>
<feature type="domain" description="ABC transporter" evidence="11">
    <location>
        <begin position="690"/>
        <end position="924"/>
    </location>
</feature>
<dbReference type="GO" id="GO:0016887">
    <property type="term" value="F:ATP hydrolysis activity"/>
    <property type="evidence" value="ECO:0007669"/>
    <property type="project" value="InterPro"/>
</dbReference>
<comment type="similarity">
    <text evidence="2">Belongs to the ABC transporter superfamily. ABCA family.</text>
</comment>
<dbReference type="RefSeq" id="XP_009829945.1">
    <property type="nucleotide sequence ID" value="XM_009831643.1"/>
</dbReference>
<comment type="subcellular location">
    <subcellularLocation>
        <location evidence="1">Membrane</location>
        <topology evidence="1">Multi-pass membrane protein</topology>
    </subcellularLocation>
</comment>
<dbReference type="InterPro" id="IPR026082">
    <property type="entry name" value="ABCA"/>
</dbReference>
<feature type="transmembrane region" description="Helical" evidence="10">
    <location>
        <begin position="1265"/>
        <end position="1290"/>
    </location>
</feature>
<organism evidence="12">
    <name type="scientific">Aphanomyces astaci</name>
    <name type="common">Crayfish plague agent</name>
    <dbReference type="NCBI Taxonomy" id="112090"/>
    <lineage>
        <taxon>Eukaryota</taxon>
        <taxon>Sar</taxon>
        <taxon>Stramenopiles</taxon>
        <taxon>Oomycota</taxon>
        <taxon>Saprolegniomycetes</taxon>
        <taxon>Saprolegniales</taxon>
        <taxon>Verrucalvaceae</taxon>
        <taxon>Aphanomyces</taxon>
    </lineage>
</organism>
<dbReference type="Gene3D" id="3.40.50.300">
    <property type="entry name" value="P-loop containing nucleotide triphosphate hydrolases"/>
    <property type="match status" value="2"/>
</dbReference>
<feature type="transmembrane region" description="Helical" evidence="10">
    <location>
        <begin position="26"/>
        <end position="47"/>
    </location>
</feature>
<feature type="transmembrane region" description="Helical" evidence="10">
    <location>
        <begin position="543"/>
        <end position="559"/>
    </location>
</feature>
<dbReference type="GO" id="GO:0016020">
    <property type="term" value="C:membrane"/>
    <property type="evidence" value="ECO:0007669"/>
    <property type="project" value="UniProtKB-SubCell"/>
</dbReference>
<feature type="transmembrane region" description="Helical" evidence="10">
    <location>
        <begin position="432"/>
        <end position="452"/>
    </location>
</feature>
<dbReference type="CDD" id="cd03263">
    <property type="entry name" value="ABC_subfamily_A"/>
    <property type="match status" value="2"/>
</dbReference>
<dbReference type="PROSITE" id="PS50893">
    <property type="entry name" value="ABC_TRANSPORTER_2"/>
    <property type="match status" value="2"/>
</dbReference>
<keyword evidence="4 10" id="KW-0812">Transmembrane</keyword>
<dbReference type="Pfam" id="PF00005">
    <property type="entry name" value="ABC_tran"/>
    <property type="match status" value="2"/>
</dbReference>
<dbReference type="Pfam" id="PF12698">
    <property type="entry name" value="ABC2_membrane_3"/>
    <property type="match status" value="2"/>
</dbReference>
<dbReference type="GO" id="GO:0140359">
    <property type="term" value="F:ABC-type transporter activity"/>
    <property type="evidence" value="ECO:0007669"/>
    <property type="project" value="InterPro"/>
</dbReference>
<dbReference type="OrthoDB" id="10255969at2759"/>
<feature type="transmembrane region" description="Helical" evidence="10">
    <location>
        <begin position="508"/>
        <end position="531"/>
    </location>
</feature>
<feature type="transmembrane region" description="Helical" evidence="10">
    <location>
        <begin position="1471"/>
        <end position="1492"/>
    </location>
</feature>
<dbReference type="PANTHER" id="PTHR19229">
    <property type="entry name" value="ATP-BINDING CASSETTE TRANSPORTER SUBFAMILY A ABCA"/>
    <property type="match status" value="1"/>
</dbReference>
<keyword evidence="3" id="KW-0813">Transport</keyword>
<gene>
    <name evidence="12" type="ORF">H257_06433</name>
</gene>
<name>W4GQ46_APHAT</name>
<evidence type="ECO:0000256" key="8">
    <source>
        <dbReference type="ARBA" id="ARBA00022989"/>
    </source>
</evidence>
<evidence type="ECO:0000256" key="4">
    <source>
        <dbReference type="ARBA" id="ARBA00022692"/>
    </source>
</evidence>
<dbReference type="FunFam" id="3.40.50.300:FF:000298">
    <property type="entry name" value="ATP-binding cassette sub-family A member 12"/>
    <property type="match status" value="1"/>
</dbReference>
<dbReference type="InterPro" id="IPR013525">
    <property type="entry name" value="ABC2_TM"/>
</dbReference>
<dbReference type="GeneID" id="20808429"/>
<dbReference type="GO" id="GO:0005524">
    <property type="term" value="F:ATP binding"/>
    <property type="evidence" value="ECO:0007669"/>
    <property type="project" value="UniProtKB-KW"/>
</dbReference>
<feature type="transmembrane region" description="Helical" evidence="10">
    <location>
        <begin position="1393"/>
        <end position="1413"/>
    </location>
</feature>
<dbReference type="SMART" id="SM00382">
    <property type="entry name" value="AAA"/>
    <property type="match status" value="2"/>
</dbReference>
<dbReference type="GO" id="GO:0005319">
    <property type="term" value="F:lipid transporter activity"/>
    <property type="evidence" value="ECO:0007669"/>
    <property type="project" value="TreeGrafter"/>
</dbReference>
<feature type="domain" description="ABC transporter" evidence="11">
    <location>
        <begin position="1533"/>
        <end position="1766"/>
    </location>
</feature>
<protein>
    <recommendedName>
        <fullName evidence="11">ABC transporter domain-containing protein</fullName>
    </recommendedName>
</protein>
<dbReference type="VEuPathDB" id="FungiDB:H257_06433"/>
<evidence type="ECO:0000259" key="11">
    <source>
        <dbReference type="PROSITE" id="PS50893"/>
    </source>
</evidence>
<evidence type="ECO:0000256" key="6">
    <source>
        <dbReference type="ARBA" id="ARBA00022741"/>
    </source>
</evidence>
<dbReference type="InterPro" id="IPR003593">
    <property type="entry name" value="AAA+_ATPase"/>
</dbReference>
<dbReference type="PANTHER" id="PTHR19229:SF36">
    <property type="entry name" value="ATP-BINDING CASSETTE SUB-FAMILY A MEMBER 2"/>
    <property type="match status" value="1"/>
</dbReference>
<evidence type="ECO:0000256" key="5">
    <source>
        <dbReference type="ARBA" id="ARBA00022737"/>
    </source>
</evidence>
<feature type="transmembrane region" description="Helical" evidence="10">
    <location>
        <begin position="1311"/>
        <end position="1339"/>
    </location>
</feature>
<dbReference type="STRING" id="112090.W4GQ46"/>
<evidence type="ECO:0000313" key="12">
    <source>
        <dbReference type="EMBL" id="ETV80998.1"/>
    </source>
</evidence>
<dbReference type="InterPro" id="IPR027417">
    <property type="entry name" value="P-loop_NTPase"/>
</dbReference>
<dbReference type="SUPFAM" id="SSF52540">
    <property type="entry name" value="P-loop containing nucleoside triphosphate hydrolases"/>
    <property type="match status" value="2"/>
</dbReference>
<accession>W4GQ46</accession>
<keyword evidence="8 10" id="KW-1133">Transmembrane helix</keyword>
<sequence length="1940" mass="212432">MVRRAHGLLRQIGTLMWKNRLLKQRHYIATAFEIAIPALMVILFAYFKTLQPNTSIAAGFVTGVGSTNLFESSNGNLGANIGVYGGNAPTFGFVETSMTALLLALPQHSQYDFNRNETNDLVPSDKTICATKFLYLGYTNIDPTSPFAIPVECRGKFIPYKLAIAPKNSFTVNYFSQTMAAWYPQIPLSNQSHNAYNATPVVPSWTDSVMYFDSADALQAYVSGTKYGTDTANPKIYAGIVFDTYPTDTQIGTAAPIEYTIRIDSTQREGGDVGNIPHTANNDPKFVDPLQKNLNRKYYNTYVRRGTNTLQTAVTKFLACLPTWNAVSMTTDGSCQQVQSVAASSPAVLQRLTSQLLQDEVLTDILQSVAGNPQLGIGMNVSTLLEALPLNSTLALLHPLKQAPQAYVGATTYPFPIQAYIKAPFYSMVSQVFSIIFILAYLHAVSRVIVVLTQEKETRARELMKILGVRDAAIVLSWYITYLLIFVVSSVLAALAGTQLFPNTSFGYLFILFFLYSTSIFAYGFLVSCIFSNSKTAGTAGNVFYFILAFLGNFATNSLEPVKMLFSLLSPVAFTFCIGTLANVEGVSTGLTAANANVPYGNFRFQGGLGMLVLDTLLYTALGLYLQEVLPQDYGTPRKWYFLFQVSFWRGSGVVHARPADKVADAAPDTSNVEPVGVDVQAQEEDGRALKIRGIRKTFQTPLGVTKVAVNGVDLTMYQDQITCLLGHNGAGKTTLISILTGMIPTTTGNAFFGGHSILDDMNAIRQSLGMCPQHDVLYADMTVQEHLVFYGRIKGYSGAELTDVVTSKIAEVGLTEKRHVFTASLSGGMKRKLSVAIALLGDSKLVFLDEPTSGMDPYSRRSTWELILNNRMNRVIVLTTHFMDEADILGDRIAIMAEGKLRCCGSSLYLKSKFGAGYTLTIAKSSNSTLDHETSLVAFIQKHIPSAAVLSNVGSEISFQLAIESSPIFPTMFQELEEPTRQSELQISSFGVSVTTLEEVFIKVAEISDDDGQHTLDKTKSGDKAAAASSYSVQGLNRTAISMFVQHLFALVQKRFRVAKRDKKSMIFSTVLPILFLYIGLSSLANSSLLANDPKIRLDPSVHFANGLNTPAPFVCAKDDGGVCSKWGQQIQRATPAAIPLTDLSSDPSLTVFGISYSASMPRIKQQYGPAADTCLLTAEKVFRRGYNDLIDGQYAAFVMYASTADQILSYNMLVNTTATHAAGVFKAALDEALIQMLNGKFPVTVNLYPFPLTATVKALFSSALSFVACIIISLAMSFFPASIVIFLVKEKTNEHNAKHQQLVSGVSLPAFWLANYVFDMLLYVVPLAAALIMINAFKIQSLTGVDCAACATDTPAAIVTIFVLFGLAIIPFTYCLSYVFKNHATSQNYTLLINILIGLVLMIASFVMNLFDSTKTANESLIYIWRLSPLFCLSNGLLKLCLHSLLGLFTTSGAVSAFSDDIMGLEIKYLAVLSVAYFICAAGIDFALSFPKIKAIFVRDPKLPHVAHEEDKDVADEAKRVLDGRADKDMIVIKKLKKVYQGNKIAVRDLSFGLPKGECFGYLGINGAGKTTTMKMLTGDILPSSGRATLGGFDILTQQLQVRRLVGYCPQFDALFDLLTVREHLELFAKIKGVPWKDVNMVVVEKMRQMNLNSFEHKLAGTLSGGNKRKLSVAMAMIGSPPIIFLDEPSTGMDPVSRRFMWDVIADVSTTQKESTIVLTTHSMEECEALCTRVGIMVGGRLRCLGSVQHLKSRFGDGFMVHAKVELAPPDAVASFFDLAVKVHCATPSVTWDITHADAVKLCTALGAPERADWLTPKHATGYALEAVWESKGKLPVGTFCAWWVGESRFHDLQAFLTSTFVKVTLLERQNEHSRFKLHENGTTPLRLSTVFAKMEQHKAALFMTEYSVSQTTLEQIFNSFAKQQDEETIVARGVEAK</sequence>
<proteinExistence type="inferred from homology"/>
<feature type="transmembrane region" description="Helical" evidence="10">
    <location>
        <begin position="473"/>
        <end position="496"/>
    </location>
</feature>
<keyword evidence="9 10" id="KW-0472">Membrane</keyword>
<evidence type="ECO:0000256" key="2">
    <source>
        <dbReference type="ARBA" id="ARBA00008869"/>
    </source>
</evidence>
<feature type="transmembrane region" description="Helical" evidence="10">
    <location>
        <begin position="1359"/>
        <end position="1381"/>
    </location>
</feature>
<keyword evidence="7" id="KW-0067">ATP-binding</keyword>
<keyword evidence="6" id="KW-0547">Nucleotide-binding</keyword>
<feature type="transmembrane region" description="Helical" evidence="10">
    <location>
        <begin position="565"/>
        <end position="584"/>
    </location>
</feature>
<evidence type="ECO:0000256" key="9">
    <source>
        <dbReference type="ARBA" id="ARBA00023136"/>
    </source>
</evidence>
<evidence type="ECO:0000256" key="10">
    <source>
        <dbReference type="SAM" id="Phobius"/>
    </source>
</evidence>
<dbReference type="InterPro" id="IPR017871">
    <property type="entry name" value="ABC_transporter-like_CS"/>
</dbReference>
<dbReference type="EMBL" id="KI913125">
    <property type="protein sequence ID" value="ETV80998.1"/>
    <property type="molecule type" value="Genomic_DNA"/>
</dbReference>
<dbReference type="PROSITE" id="PS00211">
    <property type="entry name" value="ABC_TRANSPORTER_1"/>
    <property type="match status" value="2"/>
</dbReference>
<evidence type="ECO:0000256" key="7">
    <source>
        <dbReference type="ARBA" id="ARBA00022840"/>
    </source>
</evidence>
<feature type="transmembrane region" description="Helical" evidence="10">
    <location>
        <begin position="1425"/>
        <end position="1451"/>
    </location>
</feature>
<evidence type="ECO:0000256" key="3">
    <source>
        <dbReference type="ARBA" id="ARBA00022448"/>
    </source>
</evidence>
<reference evidence="12" key="1">
    <citation type="submission" date="2013-12" db="EMBL/GenBank/DDBJ databases">
        <title>The Genome Sequence of Aphanomyces astaci APO3.</title>
        <authorList>
            <consortium name="The Broad Institute Genomics Platform"/>
            <person name="Russ C."/>
            <person name="Tyler B."/>
            <person name="van West P."/>
            <person name="Dieguez-Uribeondo J."/>
            <person name="Young S.K."/>
            <person name="Zeng Q."/>
            <person name="Gargeya S."/>
            <person name="Fitzgerald M."/>
            <person name="Abouelleil A."/>
            <person name="Alvarado L."/>
            <person name="Chapman S.B."/>
            <person name="Gainer-Dewar J."/>
            <person name="Goldberg J."/>
            <person name="Griggs A."/>
            <person name="Gujja S."/>
            <person name="Hansen M."/>
            <person name="Howarth C."/>
            <person name="Imamovic A."/>
            <person name="Ireland A."/>
            <person name="Larimer J."/>
            <person name="McCowan C."/>
            <person name="Murphy C."/>
            <person name="Pearson M."/>
            <person name="Poon T.W."/>
            <person name="Priest M."/>
            <person name="Roberts A."/>
            <person name="Saif S."/>
            <person name="Shea T."/>
            <person name="Sykes S."/>
            <person name="Wortman J."/>
            <person name="Nusbaum C."/>
            <person name="Birren B."/>
        </authorList>
    </citation>
    <scope>NUCLEOTIDE SEQUENCE [LARGE SCALE GENOMIC DNA]</scope>
    <source>
        <strain evidence="12">APO3</strain>
    </source>
</reference>